<dbReference type="Pfam" id="PF00534">
    <property type="entry name" value="Glycos_transf_1"/>
    <property type="match status" value="1"/>
</dbReference>
<keyword evidence="2" id="KW-0328">Glycosyltransferase</keyword>
<evidence type="ECO:0000313" key="3">
    <source>
        <dbReference type="Proteomes" id="UP000318741"/>
    </source>
</evidence>
<dbReference type="Gene3D" id="3.40.50.2000">
    <property type="entry name" value="Glycogen Phosphorylase B"/>
    <property type="match status" value="2"/>
</dbReference>
<evidence type="ECO:0000313" key="2">
    <source>
        <dbReference type="EMBL" id="QDT15492.1"/>
    </source>
</evidence>
<name>A0A517P805_9PLAN</name>
<dbReference type="CDD" id="cd03801">
    <property type="entry name" value="GT4_PimA-like"/>
    <property type="match status" value="1"/>
</dbReference>
<dbReference type="GO" id="GO:0016757">
    <property type="term" value="F:glycosyltransferase activity"/>
    <property type="evidence" value="ECO:0007669"/>
    <property type="project" value="UniProtKB-KW"/>
</dbReference>
<dbReference type="KEGG" id="acaf:CA12_15770"/>
<sequence length="408" mass="44133">MSGAVPPRELGPREPGPNRPLRVLTAGHSYVTAANRAIAREVARDPAFEVTVAAPAVYHGDFRREVCEPEQAGSPLRIEPIPARWTRRVHVFRYNARVLRRLTAGGGFDAVHAWEEPYILAGYQIAKAAAAAGVPYGFRSAQSLNKTYPPPFRQFERAALRTAAGWVAGGSLVFENLVSRGYPERTGRIITLAVETARFRPLPPEAKRAVREELGLPGPLIVQLGRVNEDKGVRVLLAALEGLGERPWGLLMLGNGPLEGEVLRWAEARGWGDRVRVGAVRHEEVPRRLAAADLLVAPSQTTPHWKEQFGRMLIEAFACGVPVIGSDSGEIPRVVGDAGRIVPEADAAAWTRVIRELLDDPAARADLAERGLQRCGQYSVAAVAERWKDFYRDLAAAGSAGAAAGAAG</sequence>
<gene>
    <name evidence="2" type="primary">kanE_3</name>
    <name evidence="2" type="ORF">CA12_15770</name>
</gene>
<dbReference type="AlphaFoldDB" id="A0A517P805"/>
<dbReference type="Proteomes" id="UP000318741">
    <property type="component" value="Chromosome"/>
</dbReference>
<dbReference type="EMBL" id="CP036265">
    <property type="protein sequence ID" value="QDT15492.1"/>
    <property type="molecule type" value="Genomic_DNA"/>
</dbReference>
<dbReference type="PANTHER" id="PTHR45947:SF3">
    <property type="entry name" value="SULFOQUINOVOSYL TRANSFERASE SQD2"/>
    <property type="match status" value="1"/>
</dbReference>
<dbReference type="InterPro" id="IPR001296">
    <property type="entry name" value="Glyco_trans_1"/>
</dbReference>
<evidence type="ECO:0000259" key="1">
    <source>
        <dbReference type="Pfam" id="PF00534"/>
    </source>
</evidence>
<reference evidence="2 3" key="1">
    <citation type="submission" date="2019-02" db="EMBL/GenBank/DDBJ databases">
        <title>Deep-cultivation of Planctomycetes and their phenomic and genomic characterization uncovers novel biology.</title>
        <authorList>
            <person name="Wiegand S."/>
            <person name="Jogler M."/>
            <person name="Boedeker C."/>
            <person name="Pinto D."/>
            <person name="Vollmers J."/>
            <person name="Rivas-Marin E."/>
            <person name="Kohn T."/>
            <person name="Peeters S.H."/>
            <person name="Heuer A."/>
            <person name="Rast P."/>
            <person name="Oberbeckmann S."/>
            <person name="Bunk B."/>
            <person name="Jeske O."/>
            <person name="Meyerdierks A."/>
            <person name="Storesund J.E."/>
            <person name="Kallscheuer N."/>
            <person name="Luecker S."/>
            <person name="Lage O.M."/>
            <person name="Pohl T."/>
            <person name="Merkel B.J."/>
            <person name="Hornburger P."/>
            <person name="Mueller R.-W."/>
            <person name="Bruemmer F."/>
            <person name="Labrenz M."/>
            <person name="Spormann A.M."/>
            <person name="Op den Camp H."/>
            <person name="Overmann J."/>
            <person name="Amann R."/>
            <person name="Jetten M.S.M."/>
            <person name="Mascher T."/>
            <person name="Medema M.H."/>
            <person name="Devos D.P."/>
            <person name="Kaster A.-K."/>
            <person name="Ovreas L."/>
            <person name="Rohde M."/>
            <person name="Galperin M.Y."/>
            <person name="Jogler C."/>
        </authorList>
    </citation>
    <scope>NUCLEOTIDE SEQUENCE [LARGE SCALE GENOMIC DNA]</scope>
    <source>
        <strain evidence="2 3">CA12</strain>
    </source>
</reference>
<dbReference type="InterPro" id="IPR050194">
    <property type="entry name" value="Glycosyltransferase_grp1"/>
</dbReference>
<dbReference type="SUPFAM" id="SSF53756">
    <property type="entry name" value="UDP-Glycosyltransferase/glycogen phosphorylase"/>
    <property type="match status" value="1"/>
</dbReference>
<accession>A0A517P805</accession>
<proteinExistence type="predicted"/>
<dbReference type="OrthoDB" id="232381at2"/>
<organism evidence="2 3">
    <name type="scientific">Alienimonas californiensis</name>
    <dbReference type="NCBI Taxonomy" id="2527989"/>
    <lineage>
        <taxon>Bacteria</taxon>
        <taxon>Pseudomonadati</taxon>
        <taxon>Planctomycetota</taxon>
        <taxon>Planctomycetia</taxon>
        <taxon>Planctomycetales</taxon>
        <taxon>Planctomycetaceae</taxon>
        <taxon>Alienimonas</taxon>
    </lineage>
</organism>
<dbReference type="EC" id="2.4.1.301" evidence="2"/>
<protein>
    <submittedName>
        <fullName evidence="2">Alpha-D-kanosaminyltransferase</fullName>
        <ecNumber evidence="2">2.4.1.301</ecNumber>
    </submittedName>
</protein>
<keyword evidence="3" id="KW-1185">Reference proteome</keyword>
<feature type="domain" description="Glycosyl transferase family 1" evidence="1">
    <location>
        <begin position="218"/>
        <end position="372"/>
    </location>
</feature>
<dbReference type="PANTHER" id="PTHR45947">
    <property type="entry name" value="SULFOQUINOVOSYL TRANSFERASE SQD2"/>
    <property type="match status" value="1"/>
</dbReference>
<dbReference type="RefSeq" id="WP_145358355.1">
    <property type="nucleotide sequence ID" value="NZ_CP036265.1"/>
</dbReference>
<keyword evidence="2" id="KW-0808">Transferase</keyword>